<evidence type="ECO:0000313" key="16">
    <source>
        <dbReference type="EMBL" id="KAF9463614.1"/>
    </source>
</evidence>
<dbReference type="InterPro" id="IPR013780">
    <property type="entry name" value="Glyco_hydro_b"/>
</dbReference>
<reference evidence="16" key="1">
    <citation type="submission" date="2020-11" db="EMBL/GenBank/DDBJ databases">
        <authorList>
            <consortium name="DOE Joint Genome Institute"/>
            <person name="Ahrendt S."/>
            <person name="Riley R."/>
            <person name="Andreopoulos W."/>
            <person name="Labutti K."/>
            <person name="Pangilinan J."/>
            <person name="Ruiz-Duenas F.J."/>
            <person name="Barrasa J.M."/>
            <person name="Sanchez-Garcia M."/>
            <person name="Camarero S."/>
            <person name="Miyauchi S."/>
            <person name="Serrano A."/>
            <person name="Linde D."/>
            <person name="Babiker R."/>
            <person name="Drula E."/>
            <person name="Ayuso-Fernandez I."/>
            <person name="Pacheco R."/>
            <person name="Padilla G."/>
            <person name="Ferreira P."/>
            <person name="Barriuso J."/>
            <person name="Kellner H."/>
            <person name="Castanera R."/>
            <person name="Alfaro M."/>
            <person name="Ramirez L."/>
            <person name="Pisabarro A.G."/>
            <person name="Kuo A."/>
            <person name="Tritt A."/>
            <person name="Lipzen A."/>
            <person name="He G."/>
            <person name="Yan M."/>
            <person name="Ng V."/>
            <person name="Cullen D."/>
            <person name="Martin F."/>
            <person name="Rosso M.-N."/>
            <person name="Henrissat B."/>
            <person name="Hibbett D."/>
            <person name="Martinez A.T."/>
            <person name="Grigoriev I.V."/>
        </authorList>
    </citation>
    <scope>NUCLEOTIDE SEQUENCE</scope>
    <source>
        <strain evidence="16">CBS 247.69</strain>
    </source>
</reference>
<dbReference type="GO" id="GO:0030246">
    <property type="term" value="F:carbohydrate binding"/>
    <property type="evidence" value="ECO:0007669"/>
    <property type="project" value="InterPro"/>
</dbReference>
<dbReference type="InterPro" id="IPR011013">
    <property type="entry name" value="Gal_mutarotase_sf_dom"/>
</dbReference>
<evidence type="ECO:0000256" key="1">
    <source>
        <dbReference type="ARBA" id="ARBA00004240"/>
    </source>
</evidence>
<keyword evidence="6" id="KW-0256">Endoplasmic reticulum</keyword>
<feature type="domain" description="Glycoside hydrolase family 31 TIM barrel" evidence="12">
    <location>
        <begin position="380"/>
        <end position="715"/>
    </location>
</feature>
<dbReference type="CDD" id="cd06603">
    <property type="entry name" value="GH31_GANC_GANAB_alpha"/>
    <property type="match status" value="1"/>
</dbReference>
<dbReference type="InterPro" id="IPR025887">
    <property type="entry name" value="Glyco_hydro_31_N_dom"/>
</dbReference>
<dbReference type="PANTHER" id="PTHR22762">
    <property type="entry name" value="ALPHA-GLUCOSIDASE"/>
    <property type="match status" value="1"/>
</dbReference>
<comment type="pathway">
    <text evidence="2">Glycan metabolism; N-glycan metabolism.</text>
</comment>
<dbReference type="Gene3D" id="2.60.40.1760">
    <property type="entry name" value="glycosyl hydrolase (family 31)"/>
    <property type="match status" value="1"/>
</dbReference>
<dbReference type="SUPFAM" id="SSF51445">
    <property type="entry name" value="(Trans)glycosidases"/>
    <property type="match status" value="1"/>
</dbReference>
<dbReference type="SUPFAM" id="SSF74650">
    <property type="entry name" value="Galactose mutarotase-like"/>
    <property type="match status" value="1"/>
</dbReference>
<dbReference type="Gene3D" id="2.60.40.1180">
    <property type="entry name" value="Golgi alpha-mannosidase II"/>
    <property type="match status" value="2"/>
</dbReference>
<keyword evidence="4 11" id="KW-0732">Signal</keyword>
<evidence type="ECO:0000259" key="15">
    <source>
        <dbReference type="Pfam" id="PF21365"/>
    </source>
</evidence>
<evidence type="ECO:0000256" key="2">
    <source>
        <dbReference type="ARBA" id="ARBA00004833"/>
    </source>
</evidence>
<evidence type="ECO:0000256" key="9">
    <source>
        <dbReference type="ARBA" id="ARBA00042895"/>
    </source>
</evidence>
<keyword evidence="17" id="KW-1185">Reference proteome</keyword>
<evidence type="ECO:0000259" key="12">
    <source>
        <dbReference type="Pfam" id="PF01055"/>
    </source>
</evidence>
<accession>A0A9P6CK92</accession>
<evidence type="ECO:0000256" key="6">
    <source>
        <dbReference type="ARBA" id="ARBA00022824"/>
    </source>
</evidence>
<evidence type="ECO:0000256" key="8">
    <source>
        <dbReference type="ARBA" id="ARBA00023295"/>
    </source>
</evidence>
<comment type="similarity">
    <text evidence="3 10">Belongs to the glycosyl hydrolase 31 family.</text>
</comment>
<dbReference type="OrthoDB" id="3237269at2759"/>
<evidence type="ECO:0000256" key="10">
    <source>
        <dbReference type="RuleBase" id="RU361185"/>
    </source>
</evidence>
<dbReference type="Pfam" id="PF17137">
    <property type="entry name" value="DUF5110"/>
    <property type="match status" value="1"/>
</dbReference>
<dbReference type="PANTHER" id="PTHR22762:SF54">
    <property type="entry name" value="BCDNA.GH04962"/>
    <property type="match status" value="1"/>
</dbReference>
<feature type="domain" description="DUF5110" evidence="14">
    <location>
        <begin position="832"/>
        <end position="884"/>
    </location>
</feature>
<evidence type="ECO:0000256" key="4">
    <source>
        <dbReference type="ARBA" id="ARBA00022729"/>
    </source>
</evidence>
<evidence type="ECO:0000256" key="11">
    <source>
        <dbReference type="SAM" id="SignalP"/>
    </source>
</evidence>
<evidence type="ECO:0000256" key="3">
    <source>
        <dbReference type="ARBA" id="ARBA00007806"/>
    </source>
</evidence>
<comment type="subcellular location">
    <subcellularLocation>
        <location evidence="1">Endoplasmic reticulum</location>
    </subcellularLocation>
</comment>
<dbReference type="GO" id="GO:0006491">
    <property type="term" value="P:N-glycan processing"/>
    <property type="evidence" value="ECO:0007669"/>
    <property type="project" value="TreeGrafter"/>
</dbReference>
<comment type="caution">
    <text evidence="16">The sequence shown here is derived from an EMBL/GenBank/DDBJ whole genome shotgun (WGS) entry which is preliminary data.</text>
</comment>
<dbReference type="InterPro" id="IPR048395">
    <property type="entry name" value="Glyco_hydro_31_C"/>
</dbReference>
<sequence>MRSLQLLGVLSLLLVAQESLAFKAHDFKTCSQSGFCRRGRALSARAKEAKSSWKSPYSVDPGSITVASDRATFTAGVKSSLYPDIKFGLELRVHDDGVVRVRMDEVGGIRKRYDEAAGWALIAEPTVSKDIKWTSGKKNIRAVYGEKKENEIVVVFEPLKISLLRNGKEQVVLNGQGLLHMEHFRTKTPEVTHTEEPAAQEGEEVIANSETQVVIKAENPRAWFEGDTEDDWWEETFSSWTDSKPKGPESLSLDISFPNHGTIYGIPQHATRLALPTTTGESPVFSDPYRLYNADVFEYLASSPVSIYGSIPVLHAHSVDSTVGIFDAVASETWIDVGRASEKSTETHWISESGILDLFLMPGPTPEDIFRQYSKLTGTPVLPAHWSLGYHQCRWNYVSSDDVRTVQKRFDQDDIPVDVFWLDIEYSEDHKYMIWDEKTFPDPVEMVNDVAALGRKMVVIVDPHLKRTSNYPVYQEASERGLLVKTKSANDEYEGWCWSGSSSWIDFFNPAAWEWWKGVFKTQKSAKGWSWTQSTEAVHIWNDMNEPSVFNGPEITMPKDNIHHGGWEHRDVHNINGMLFSNLTHQAVAARSDTPKRPFVLTRAFYAGSQRFGAMWTGDNLGTWEHMAVNVKMVLSINIAGMSYAGSDVGGFFGNPEPDMLVRWYQVGAFAPFFRAHAHIDTKRREPFLYDQPYKGMMRDMLRLRYSMLPVWYTAFRETTVTGVPVLRPHYVMFPKDPRGFDIDDQYYVGASGLLVKPITAKDVTETTVYLAEDQVYYDYFNHFAYRGATKGKDITVPAALHQIPLFIRGGSIVPTRERPRRSSTSMKNDPFTLRVALGKAGYARGDLYLDDGETYSHQKGQFVWREFIAEKPMKKGKTIRISSKDLGSAKPNEAVDGVTLKTFNPANEFAKSIGDVRVEKIIVLGITTKPTAVRIEGGEDLIWDYTPGVACSDKKEGIASVLTIKDPKVLITKDWAITIQW</sequence>
<dbReference type="InterPro" id="IPR033403">
    <property type="entry name" value="DUF5110"/>
</dbReference>
<evidence type="ECO:0000256" key="5">
    <source>
        <dbReference type="ARBA" id="ARBA00022801"/>
    </source>
</evidence>
<proteinExistence type="inferred from homology"/>
<feature type="chain" id="PRO_5040484036" description="Glucosidase II subunit alpha" evidence="11">
    <location>
        <begin position="22"/>
        <end position="982"/>
    </location>
</feature>
<evidence type="ECO:0000259" key="13">
    <source>
        <dbReference type="Pfam" id="PF13802"/>
    </source>
</evidence>
<evidence type="ECO:0000256" key="7">
    <source>
        <dbReference type="ARBA" id="ARBA00023180"/>
    </source>
</evidence>
<dbReference type="EMBL" id="MU150261">
    <property type="protein sequence ID" value="KAF9463614.1"/>
    <property type="molecule type" value="Genomic_DNA"/>
</dbReference>
<protein>
    <recommendedName>
        <fullName evidence="9">Glucosidase II subunit alpha</fullName>
    </recommendedName>
</protein>
<organism evidence="16 17">
    <name type="scientific">Collybia nuda</name>
    <dbReference type="NCBI Taxonomy" id="64659"/>
    <lineage>
        <taxon>Eukaryota</taxon>
        <taxon>Fungi</taxon>
        <taxon>Dikarya</taxon>
        <taxon>Basidiomycota</taxon>
        <taxon>Agaricomycotina</taxon>
        <taxon>Agaricomycetes</taxon>
        <taxon>Agaricomycetidae</taxon>
        <taxon>Agaricales</taxon>
        <taxon>Tricholomatineae</taxon>
        <taxon>Clitocybaceae</taxon>
        <taxon>Collybia</taxon>
    </lineage>
</organism>
<feature type="domain" description="Glycoside hydrolase family 31 N-terminal" evidence="13">
    <location>
        <begin position="89"/>
        <end position="336"/>
    </location>
</feature>
<evidence type="ECO:0000259" key="14">
    <source>
        <dbReference type="Pfam" id="PF17137"/>
    </source>
</evidence>
<keyword evidence="8 10" id="KW-0326">Glycosidase</keyword>
<keyword evidence="7" id="KW-0325">Glycoprotein</keyword>
<evidence type="ECO:0000313" key="17">
    <source>
        <dbReference type="Proteomes" id="UP000807353"/>
    </source>
</evidence>
<dbReference type="Pfam" id="PF13802">
    <property type="entry name" value="Gal_mutarotas_2"/>
    <property type="match status" value="1"/>
</dbReference>
<dbReference type="Pfam" id="PF01055">
    <property type="entry name" value="Glyco_hydro_31_2nd"/>
    <property type="match status" value="1"/>
</dbReference>
<dbReference type="GO" id="GO:0005975">
    <property type="term" value="P:carbohydrate metabolic process"/>
    <property type="evidence" value="ECO:0007669"/>
    <property type="project" value="InterPro"/>
</dbReference>
<feature type="domain" description="Glycosyl hydrolase family 31 C-terminal" evidence="15">
    <location>
        <begin position="723"/>
        <end position="814"/>
    </location>
</feature>
<dbReference type="InterPro" id="IPR000322">
    <property type="entry name" value="Glyco_hydro_31_TIM"/>
</dbReference>
<dbReference type="InterPro" id="IPR017853">
    <property type="entry name" value="GH"/>
</dbReference>
<dbReference type="SUPFAM" id="SSF51011">
    <property type="entry name" value="Glycosyl hydrolase domain"/>
    <property type="match status" value="1"/>
</dbReference>
<dbReference type="Gene3D" id="3.20.20.80">
    <property type="entry name" value="Glycosidases"/>
    <property type="match status" value="1"/>
</dbReference>
<name>A0A9P6CK92_9AGAR</name>
<dbReference type="CDD" id="cd14752">
    <property type="entry name" value="GH31_N"/>
    <property type="match status" value="1"/>
</dbReference>
<dbReference type="GO" id="GO:0090599">
    <property type="term" value="F:alpha-glucosidase activity"/>
    <property type="evidence" value="ECO:0007669"/>
    <property type="project" value="TreeGrafter"/>
</dbReference>
<dbReference type="AlphaFoldDB" id="A0A9P6CK92"/>
<keyword evidence="5 10" id="KW-0378">Hydrolase</keyword>
<dbReference type="GO" id="GO:0017177">
    <property type="term" value="C:glucosidase II complex"/>
    <property type="evidence" value="ECO:0007669"/>
    <property type="project" value="TreeGrafter"/>
</dbReference>
<dbReference type="Pfam" id="PF21365">
    <property type="entry name" value="Glyco_hydro_31_3rd"/>
    <property type="match status" value="1"/>
</dbReference>
<feature type="signal peptide" evidence="11">
    <location>
        <begin position="1"/>
        <end position="21"/>
    </location>
</feature>
<gene>
    <name evidence="16" type="ORF">BDZ94DRAFT_1308720</name>
</gene>
<dbReference type="Proteomes" id="UP000807353">
    <property type="component" value="Unassembled WGS sequence"/>
</dbReference>